<protein>
    <submittedName>
        <fullName evidence="1">Uncharacterized protein</fullName>
    </submittedName>
</protein>
<proteinExistence type="predicted"/>
<keyword evidence="2" id="KW-1185">Reference proteome</keyword>
<accession>A0A1I3PQR1</accession>
<dbReference type="Proteomes" id="UP000199548">
    <property type="component" value="Unassembled WGS sequence"/>
</dbReference>
<sequence>MTSPNVSNLSGTPGKSLWARAPVWRLCVSAAALSTVVVVCFPPKWRALDVMPAPPVPEAVTYHSPEPAVGAPVSTPTPVVAQTRPAVTTPEALASATTRTKPVAPQKAVAVADLATKSPATAAISMAVPGAAAKPDISGLDGALLGRTYRQVIPVEGFNVPLPPGQWAVLANSTARTRGASGMAYFLGRIEHKRLVGAIRLFALHSNDQPGAGFPAANACTTGNPDLNYLYLDSVTAFDHQGCWLINHYFTPPLQQWADRAIKISSLDRAAAGDLAAKGVTYPQDMVNVRFTRAETWGLLEVSYMFDPEVEGISSNTALSARESDWHATNAPRFSAKVAYLAKLQSWGEEFWPKFQQAFGSGQPVAVIVKPDAASQP</sequence>
<reference evidence="1 2" key="1">
    <citation type="submission" date="2016-10" db="EMBL/GenBank/DDBJ databases">
        <authorList>
            <person name="de Groot N.N."/>
        </authorList>
    </citation>
    <scope>NUCLEOTIDE SEQUENCE [LARGE SCALE GENOMIC DNA]</scope>
    <source>
        <strain evidence="1 2">LMG 23650</strain>
    </source>
</reference>
<dbReference type="EMBL" id="FOQU01000006">
    <property type="protein sequence ID" value="SFJ23657.1"/>
    <property type="molecule type" value="Genomic_DNA"/>
</dbReference>
<evidence type="ECO:0000313" key="2">
    <source>
        <dbReference type="Proteomes" id="UP000199548"/>
    </source>
</evidence>
<evidence type="ECO:0000313" key="1">
    <source>
        <dbReference type="EMBL" id="SFJ23657.1"/>
    </source>
</evidence>
<gene>
    <name evidence="1" type="ORF">SAMN05192543_10627</name>
</gene>
<name>A0A1I3PQR1_9BURK</name>
<organism evidence="1 2">
    <name type="scientific">Paraburkholderia megapolitana</name>
    <dbReference type="NCBI Taxonomy" id="420953"/>
    <lineage>
        <taxon>Bacteria</taxon>
        <taxon>Pseudomonadati</taxon>
        <taxon>Pseudomonadota</taxon>
        <taxon>Betaproteobacteria</taxon>
        <taxon>Burkholderiales</taxon>
        <taxon>Burkholderiaceae</taxon>
        <taxon>Paraburkholderia</taxon>
    </lineage>
</organism>
<dbReference type="AlphaFoldDB" id="A0A1I3PQR1"/>
<dbReference type="STRING" id="420953.SAMN05192543_10627"/>